<feature type="transmembrane region" description="Helical" evidence="1">
    <location>
        <begin position="112"/>
        <end position="131"/>
    </location>
</feature>
<dbReference type="PANTHER" id="PTHR28008:SF1">
    <property type="entry name" value="DOMAIN PROTEIN, PUTATIVE (AFU_ORTHOLOGUE AFUA_3G10980)-RELATED"/>
    <property type="match status" value="1"/>
</dbReference>
<keyword evidence="1" id="KW-1133">Transmembrane helix</keyword>
<reference evidence="3 4" key="1">
    <citation type="submission" date="2017-10" db="EMBL/GenBank/DDBJ databases">
        <title>A novel species of cold-tolerant Malassezia isolated from bats.</title>
        <authorList>
            <person name="Lorch J.M."/>
            <person name="Palmer J.M."/>
            <person name="Vanderwolf K.J."/>
            <person name="Schmidt K.Z."/>
            <person name="Verant M.L."/>
            <person name="Weller T.J."/>
            <person name="Blehert D.S."/>
        </authorList>
    </citation>
    <scope>NUCLEOTIDE SEQUENCE [LARGE SCALE GENOMIC DNA]</scope>
    <source>
        <strain evidence="3 4">NWHC:44797-103</strain>
    </source>
</reference>
<feature type="domain" description="VanZ-like" evidence="2">
    <location>
        <begin position="77"/>
        <end position="162"/>
    </location>
</feature>
<organism evidence="3 4">
    <name type="scientific">Malassezia vespertilionis</name>
    <dbReference type="NCBI Taxonomy" id="2020962"/>
    <lineage>
        <taxon>Eukaryota</taxon>
        <taxon>Fungi</taxon>
        <taxon>Dikarya</taxon>
        <taxon>Basidiomycota</taxon>
        <taxon>Ustilaginomycotina</taxon>
        <taxon>Malasseziomycetes</taxon>
        <taxon>Malasseziales</taxon>
        <taxon>Malasseziaceae</taxon>
        <taxon>Malassezia</taxon>
    </lineage>
</organism>
<dbReference type="EMBL" id="KZ454988">
    <property type="protein sequence ID" value="PKI85114.1"/>
    <property type="molecule type" value="Genomic_DNA"/>
</dbReference>
<evidence type="ECO:0000313" key="4">
    <source>
        <dbReference type="Proteomes" id="UP000232875"/>
    </source>
</evidence>
<keyword evidence="4" id="KW-1185">Reference proteome</keyword>
<feature type="transmembrane region" description="Helical" evidence="1">
    <location>
        <begin position="52"/>
        <end position="71"/>
    </location>
</feature>
<protein>
    <recommendedName>
        <fullName evidence="2">VanZ-like domain-containing protein</fullName>
    </recommendedName>
</protein>
<feature type="transmembrane region" description="Helical" evidence="1">
    <location>
        <begin position="143"/>
        <end position="163"/>
    </location>
</feature>
<accession>A0A2N1JEY4</accession>
<keyword evidence="1" id="KW-0472">Membrane</keyword>
<dbReference type="AlphaFoldDB" id="A0A2N1JEY4"/>
<dbReference type="PANTHER" id="PTHR28008">
    <property type="entry name" value="DOMAIN PROTEIN, PUTATIVE (AFU_ORTHOLOGUE AFUA_3G10980)-RELATED"/>
    <property type="match status" value="1"/>
</dbReference>
<proteinExistence type="predicted"/>
<sequence length="238" mass="27108">MTDIVGRIKDAFSHVAWARIQQYLMYSVPLKLYTSSHPGFDHRSVPMRIRPAMLVLNIIVLIVLGLLGFHPSAQDYVYVNDKVMHFLGFMLAAFMCYMIWDVSESAERVWIWRNAPLAISFFASIIVGAIGSEFVQSLLPHKTFQLGDIIANILGASIGLWLGHFSARAHRERRDLEMLYAPLDLEEHGEDTYNPDGWDGVDLWDDRIHEHELDESTELPVAKNAAMFAIEDMSDTEL</sequence>
<evidence type="ECO:0000259" key="2">
    <source>
        <dbReference type="Pfam" id="PF04892"/>
    </source>
</evidence>
<evidence type="ECO:0000313" key="3">
    <source>
        <dbReference type="EMBL" id="PKI85114.1"/>
    </source>
</evidence>
<name>A0A2N1JEY4_9BASI</name>
<dbReference type="InterPro" id="IPR006976">
    <property type="entry name" value="VanZ-like"/>
</dbReference>
<keyword evidence="1" id="KW-0812">Transmembrane</keyword>
<gene>
    <name evidence="3" type="ORF">MVES_001219</name>
</gene>
<feature type="transmembrane region" description="Helical" evidence="1">
    <location>
        <begin position="83"/>
        <end position="100"/>
    </location>
</feature>
<evidence type="ECO:0000256" key="1">
    <source>
        <dbReference type="SAM" id="Phobius"/>
    </source>
</evidence>
<dbReference type="Pfam" id="PF04892">
    <property type="entry name" value="VanZ"/>
    <property type="match status" value="1"/>
</dbReference>
<dbReference type="OrthoDB" id="63581at2759"/>
<dbReference type="Proteomes" id="UP000232875">
    <property type="component" value="Unassembled WGS sequence"/>
</dbReference>